<evidence type="ECO:0000259" key="11">
    <source>
        <dbReference type="Pfam" id="PF23539"/>
    </source>
</evidence>
<proteinExistence type="predicted"/>
<name>A0ABY4YH74_9MICO</name>
<evidence type="ECO:0000256" key="2">
    <source>
        <dbReference type="ARBA" id="ARBA00012438"/>
    </source>
</evidence>
<keyword evidence="8" id="KW-0902">Two-component regulatory system</keyword>
<dbReference type="PANTHER" id="PTHR24421:SF10">
    <property type="entry name" value="NITRATE_NITRITE SENSOR PROTEIN NARQ"/>
    <property type="match status" value="1"/>
</dbReference>
<feature type="transmembrane region" description="Helical" evidence="9">
    <location>
        <begin position="48"/>
        <end position="66"/>
    </location>
</feature>
<keyword evidence="4" id="KW-0808">Transferase</keyword>
<keyword evidence="5" id="KW-0547">Nucleotide-binding</keyword>
<evidence type="ECO:0000256" key="7">
    <source>
        <dbReference type="ARBA" id="ARBA00022840"/>
    </source>
</evidence>
<evidence type="ECO:0000313" key="13">
    <source>
        <dbReference type="Proteomes" id="UP001056535"/>
    </source>
</evidence>
<dbReference type="Proteomes" id="UP001056535">
    <property type="component" value="Chromosome"/>
</dbReference>
<dbReference type="CDD" id="cd16917">
    <property type="entry name" value="HATPase_UhpB-NarQ-NarX-like"/>
    <property type="match status" value="1"/>
</dbReference>
<keyword evidence="3" id="KW-0597">Phosphoprotein</keyword>
<dbReference type="InterPro" id="IPR036890">
    <property type="entry name" value="HATPase_C_sf"/>
</dbReference>
<gene>
    <name evidence="12" type="ORF">NF557_16275</name>
</gene>
<accession>A0ABY4YH74</accession>
<dbReference type="InterPro" id="IPR011712">
    <property type="entry name" value="Sig_transdc_His_kin_sub3_dim/P"/>
</dbReference>
<dbReference type="Gene3D" id="3.30.565.10">
    <property type="entry name" value="Histidine kinase-like ATPase, C-terminal domain"/>
    <property type="match status" value="1"/>
</dbReference>
<sequence length="415" mass="44055">MSSADEVGRDSGPRRIDLLVVPACAAADLFVSGLLTGDPMTTTLGPTLPSWPVMAVIALAYGVLAWRRSHPWLTFLAILGISLAFGLVLTQFQPIIGVALALLKVARRSPARQANPALVLAAFAALNSGWTATRISGDDSVFALISISGIFMSLFTLIWVIGRRERRSRVRTQQEKERLLATAQESLGQQRQQIARDLHDILSHSMSAMILQSAGAKAVSTKLDGTTEAKQVTEALTAIESTGAESMRELHRLLGLLRTADGQGESGVARLRLADVDTLITATRHGGLVVQLHREGAVQPLDPSVDLAAYHMVQESLTNAMKHAGRGAVVDIYETWEPGELQLQVRSSRGLAPEAGDAAVPEPAGSGTGLWGLRERVQLAGGSFESGPVDGGFVTSAVLPVRSGRGTNVEPEGES</sequence>
<keyword evidence="9" id="KW-0472">Membrane</keyword>
<feature type="transmembrane region" description="Helical" evidence="9">
    <location>
        <begin position="115"/>
        <end position="135"/>
    </location>
</feature>
<evidence type="ECO:0000256" key="8">
    <source>
        <dbReference type="ARBA" id="ARBA00023012"/>
    </source>
</evidence>
<feature type="domain" description="DUF7134" evidence="11">
    <location>
        <begin position="26"/>
        <end position="167"/>
    </location>
</feature>
<keyword evidence="6 12" id="KW-0418">Kinase</keyword>
<evidence type="ECO:0000256" key="3">
    <source>
        <dbReference type="ARBA" id="ARBA00022553"/>
    </source>
</evidence>
<feature type="transmembrane region" description="Helical" evidence="9">
    <location>
        <begin position="18"/>
        <end position="36"/>
    </location>
</feature>
<dbReference type="InterPro" id="IPR050482">
    <property type="entry name" value="Sensor_HK_TwoCompSys"/>
</dbReference>
<dbReference type="Gene3D" id="1.20.5.1930">
    <property type="match status" value="1"/>
</dbReference>
<comment type="catalytic activity">
    <reaction evidence="1">
        <text>ATP + protein L-histidine = ADP + protein N-phospho-L-histidine.</text>
        <dbReference type="EC" id="2.7.13.3"/>
    </reaction>
</comment>
<feature type="transmembrane region" description="Helical" evidence="9">
    <location>
        <begin position="141"/>
        <end position="161"/>
    </location>
</feature>
<reference evidence="12" key="1">
    <citation type="submission" date="2022-06" db="EMBL/GenBank/DDBJ databases">
        <title>Ornithinimicrobium JY.X270.</title>
        <authorList>
            <person name="Huang Y."/>
        </authorList>
    </citation>
    <scope>NUCLEOTIDE SEQUENCE</scope>
    <source>
        <strain evidence="12">JY.X270</strain>
    </source>
</reference>
<dbReference type="InterPro" id="IPR055558">
    <property type="entry name" value="DUF7134"/>
</dbReference>
<evidence type="ECO:0000256" key="1">
    <source>
        <dbReference type="ARBA" id="ARBA00000085"/>
    </source>
</evidence>
<dbReference type="PANTHER" id="PTHR24421">
    <property type="entry name" value="NITRATE/NITRITE SENSOR PROTEIN NARX-RELATED"/>
    <property type="match status" value="1"/>
</dbReference>
<dbReference type="EMBL" id="CP099490">
    <property type="protein sequence ID" value="USQ76123.1"/>
    <property type="molecule type" value="Genomic_DNA"/>
</dbReference>
<evidence type="ECO:0000313" key="12">
    <source>
        <dbReference type="EMBL" id="USQ76123.1"/>
    </source>
</evidence>
<dbReference type="GO" id="GO:0016301">
    <property type="term" value="F:kinase activity"/>
    <property type="evidence" value="ECO:0007669"/>
    <property type="project" value="UniProtKB-KW"/>
</dbReference>
<dbReference type="Pfam" id="PF07730">
    <property type="entry name" value="HisKA_3"/>
    <property type="match status" value="1"/>
</dbReference>
<keyword evidence="7" id="KW-0067">ATP-binding</keyword>
<feature type="transmembrane region" description="Helical" evidence="9">
    <location>
        <begin position="72"/>
        <end position="103"/>
    </location>
</feature>
<keyword evidence="9" id="KW-0812">Transmembrane</keyword>
<dbReference type="Pfam" id="PF23539">
    <property type="entry name" value="DUF7134"/>
    <property type="match status" value="1"/>
</dbReference>
<keyword evidence="13" id="KW-1185">Reference proteome</keyword>
<evidence type="ECO:0000256" key="4">
    <source>
        <dbReference type="ARBA" id="ARBA00022679"/>
    </source>
</evidence>
<protein>
    <recommendedName>
        <fullName evidence="2">histidine kinase</fullName>
        <ecNumber evidence="2">2.7.13.3</ecNumber>
    </recommendedName>
</protein>
<dbReference type="RefSeq" id="WP_252620818.1">
    <property type="nucleotide sequence ID" value="NZ_CP099490.1"/>
</dbReference>
<dbReference type="EC" id="2.7.13.3" evidence="2"/>
<evidence type="ECO:0000256" key="5">
    <source>
        <dbReference type="ARBA" id="ARBA00022741"/>
    </source>
</evidence>
<organism evidence="12 13">
    <name type="scientific">Ornithinimicrobium cryptoxanthini</name>
    <dbReference type="NCBI Taxonomy" id="2934161"/>
    <lineage>
        <taxon>Bacteria</taxon>
        <taxon>Bacillati</taxon>
        <taxon>Actinomycetota</taxon>
        <taxon>Actinomycetes</taxon>
        <taxon>Micrococcales</taxon>
        <taxon>Ornithinimicrobiaceae</taxon>
        <taxon>Ornithinimicrobium</taxon>
    </lineage>
</organism>
<evidence type="ECO:0000256" key="6">
    <source>
        <dbReference type="ARBA" id="ARBA00022777"/>
    </source>
</evidence>
<evidence type="ECO:0000256" key="9">
    <source>
        <dbReference type="SAM" id="Phobius"/>
    </source>
</evidence>
<keyword evidence="9" id="KW-1133">Transmembrane helix</keyword>
<feature type="domain" description="Signal transduction histidine kinase subgroup 3 dimerisation and phosphoacceptor" evidence="10">
    <location>
        <begin position="191"/>
        <end position="260"/>
    </location>
</feature>
<dbReference type="SUPFAM" id="SSF55874">
    <property type="entry name" value="ATPase domain of HSP90 chaperone/DNA topoisomerase II/histidine kinase"/>
    <property type="match status" value="1"/>
</dbReference>
<evidence type="ECO:0000259" key="10">
    <source>
        <dbReference type="Pfam" id="PF07730"/>
    </source>
</evidence>